<gene>
    <name evidence="1" type="ORF">ADJ77_07130</name>
    <name evidence="2" type="ORF">J5A51_06820</name>
</gene>
<accession>A0A0K1NKJ1</accession>
<dbReference type="EMBL" id="CP072370">
    <property type="protein sequence ID" value="QUB87186.1"/>
    <property type="molecule type" value="Genomic_DNA"/>
</dbReference>
<name>A0A0K1NKJ1_9BACT</name>
<evidence type="ECO:0000313" key="3">
    <source>
        <dbReference type="Proteomes" id="UP000060345"/>
    </source>
</evidence>
<evidence type="ECO:0000313" key="2">
    <source>
        <dbReference type="EMBL" id="QUB87186.1"/>
    </source>
</evidence>
<organism evidence="1 3">
    <name type="scientific">Prevotella fusca JCM 17724</name>
    <dbReference type="NCBI Taxonomy" id="1236517"/>
    <lineage>
        <taxon>Bacteria</taxon>
        <taxon>Pseudomonadati</taxon>
        <taxon>Bacteroidota</taxon>
        <taxon>Bacteroidia</taxon>
        <taxon>Bacteroidales</taxon>
        <taxon>Prevotellaceae</taxon>
        <taxon>Prevotella</taxon>
    </lineage>
</organism>
<evidence type="ECO:0000313" key="4">
    <source>
        <dbReference type="Proteomes" id="UP000682005"/>
    </source>
</evidence>
<dbReference type="KEGG" id="pfus:ADJ77_07130"/>
<keyword evidence="4" id="KW-1185">Reference proteome</keyword>
<dbReference type="PROSITE" id="PS51257">
    <property type="entry name" value="PROKAR_LIPOPROTEIN"/>
    <property type="match status" value="1"/>
</dbReference>
<proteinExistence type="predicted"/>
<evidence type="ECO:0000313" key="1">
    <source>
        <dbReference type="EMBL" id="AKU69545.1"/>
    </source>
</evidence>
<dbReference type="STRING" id="1236517.ADJ77_07130"/>
<dbReference type="AlphaFoldDB" id="A0A0K1NKJ1"/>
<protein>
    <submittedName>
        <fullName evidence="1">Uncharacterized protein</fullName>
    </submittedName>
</protein>
<dbReference type="Proteomes" id="UP000060345">
    <property type="component" value="Chromosome 1"/>
</dbReference>
<dbReference type="EMBL" id="CP012074">
    <property type="protein sequence ID" value="AKU69545.1"/>
    <property type="molecule type" value="Genomic_DNA"/>
</dbReference>
<reference evidence="1 3" key="1">
    <citation type="submission" date="2015-07" db="EMBL/GenBank/DDBJ databases">
        <authorList>
            <person name="Noorani M."/>
        </authorList>
    </citation>
    <scope>NUCLEOTIDE SEQUENCE [LARGE SCALE GENOMIC DNA]</scope>
    <source>
        <strain evidence="1 3">W1435</strain>
    </source>
</reference>
<sequence length="87" mass="9697">MNKTVVGLVLAVFMLVGCRDKAQSSGDAADFLAMTAKSVKVTSDSVKKDKESQVEDGDRRRITDFVPQGYKLMMEKRLKNTNEKILN</sequence>
<dbReference type="RefSeq" id="WP_025077740.1">
    <property type="nucleotide sequence ID" value="NZ_BAKO01000004.1"/>
</dbReference>
<reference evidence="2 4" key="2">
    <citation type="submission" date="2021-03" db="EMBL/GenBank/DDBJ databases">
        <title>Human Oral Microbial Genomes.</title>
        <authorList>
            <person name="Johnston C.D."/>
            <person name="Chen T."/>
            <person name="Dewhirst F.E."/>
        </authorList>
    </citation>
    <scope>NUCLEOTIDE SEQUENCE [LARGE SCALE GENOMIC DNA]</scope>
    <source>
        <strain evidence="2 4">W1435</strain>
    </source>
</reference>
<dbReference type="Proteomes" id="UP000682005">
    <property type="component" value="Chromosome 1"/>
</dbReference>